<proteinExistence type="predicted"/>
<protein>
    <submittedName>
        <fullName evidence="1">Uncharacterized protein</fullName>
    </submittedName>
</protein>
<comment type="caution">
    <text evidence="1">The sequence shown here is derived from an EMBL/GenBank/DDBJ whole genome shotgun (WGS) entry which is preliminary data.</text>
</comment>
<evidence type="ECO:0000313" key="2">
    <source>
        <dbReference type="Proteomes" id="UP001231189"/>
    </source>
</evidence>
<reference evidence="1" key="1">
    <citation type="submission" date="2023-07" db="EMBL/GenBank/DDBJ databases">
        <title>A chromosome-level genome assembly of Lolium multiflorum.</title>
        <authorList>
            <person name="Chen Y."/>
            <person name="Copetti D."/>
            <person name="Kolliker R."/>
            <person name="Studer B."/>
        </authorList>
    </citation>
    <scope>NUCLEOTIDE SEQUENCE</scope>
    <source>
        <strain evidence="1">02402/16</strain>
        <tissue evidence="1">Leaf</tissue>
    </source>
</reference>
<dbReference type="EMBL" id="JAUUTY010000004">
    <property type="protein sequence ID" value="KAK1647590.1"/>
    <property type="molecule type" value="Genomic_DNA"/>
</dbReference>
<organism evidence="1 2">
    <name type="scientific">Lolium multiflorum</name>
    <name type="common">Italian ryegrass</name>
    <name type="synonym">Lolium perenne subsp. multiflorum</name>
    <dbReference type="NCBI Taxonomy" id="4521"/>
    <lineage>
        <taxon>Eukaryota</taxon>
        <taxon>Viridiplantae</taxon>
        <taxon>Streptophyta</taxon>
        <taxon>Embryophyta</taxon>
        <taxon>Tracheophyta</taxon>
        <taxon>Spermatophyta</taxon>
        <taxon>Magnoliopsida</taxon>
        <taxon>Liliopsida</taxon>
        <taxon>Poales</taxon>
        <taxon>Poaceae</taxon>
        <taxon>BOP clade</taxon>
        <taxon>Pooideae</taxon>
        <taxon>Poodae</taxon>
        <taxon>Poeae</taxon>
        <taxon>Poeae Chloroplast Group 2 (Poeae type)</taxon>
        <taxon>Loliodinae</taxon>
        <taxon>Loliinae</taxon>
        <taxon>Lolium</taxon>
    </lineage>
</organism>
<evidence type="ECO:0000313" key="1">
    <source>
        <dbReference type="EMBL" id="KAK1647590.1"/>
    </source>
</evidence>
<name>A0AAD8S970_LOLMU</name>
<keyword evidence="2" id="KW-1185">Reference proteome</keyword>
<gene>
    <name evidence="1" type="ORF">QYE76_065395</name>
</gene>
<dbReference type="Proteomes" id="UP001231189">
    <property type="component" value="Unassembled WGS sequence"/>
</dbReference>
<sequence>MNTTHIYFQHKSHISSGACPRTTAGGTSPDRGGTFRALLGWSIYTEITLLRDANRPKPPAGHTLGELLKKKAGEGVTVLMLVWGRLNPGRRAQEGRLDGDA</sequence>
<dbReference type="AlphaFoldDB" id="A0AAD8S970"/>
<accession>A0AAD8S970</accession>